<dbReference type="GO" id="GO:0046872">
    <property type="term" value="F:metal ion binding"/>
    <property type="evidence" value="ECO:0007669"/>
    <property type="project" value="UniProtKB-KW"/>
</dbReference>
<dbReference type="GO" id="GO:0005737">
    <property type="term" value="C:cytoplasm"/>
    <property type="evidence" value="ECO:0000318"/>
    <property type="project" value="GO_Central"/>
</dbReference>
<sequence>MAADTAPADSLYSRMGGEAAVEKAVDVFYERIVADPQLAPFFANVDMKKQRRKQVAFMTYVFGGSGAYEGRDLGASHRRLIREQGMNHHHFDLVAAHLDSTLQELGVAQELKAEAMAIVASARPLIFGTGEAGAAN</sequence>
<dbReference type="STRING" id="3055.A8JAR4"/>
<evidence type="ECO:0000313" key="11">
    <source>
        <dbReference type="Proteomes" id="UP000006906"/>
    </source>
</evidence>
<evidence type="ECO:0007829" key="13">
    <source>
        <dbReference type="PDB" id="6CII"/>
    </source>
</evidence>
<accession>A8JAR4</accession>
<dbReference type="InterPro" id="IPR001486">
    <property type="entry name" value="Hemoglobin_trunc"/>
</dbReference>
<dbReference type="Gramene" id="PNW73013">
    <property type="protein sequence ID" value="PNW73013"/>
    <property type="gene ID" value="CHLRE_14g615400v5"/>
</dbReference>
<reference evidence="13" key="6">
    <citation type="journal article" date="2021" name="J. Inorg. Biochem.">
        <title>Control of distal lysine coordination in a monomeric hemoglobin: A role for heme peripheral interactions.</title>
        <authorList>
            <person name="Martinez J.E."/>
            <person name="Schlessman J.L."/>
            <person name="Lecomte J.T.J."/>
        </authorList>
    </citation>
    <scope>X-RAY CRYSTALLOGRAPHY (1.70 ANGSTROMS) OF 2-136 IN COMPLEX WITH HEME B</scope>
</reference>
<dbReference type="PDBsum" id="4XDI"/>
<dbReference type="InterPro" id="IPR012292">
    <property type="entry name" value="Globin/Proto"/>
</dbReference>
<dbReference type="PDB" id="4XDI">
    <property type="method" value="X-ray"/>
    <property type="resolution" value="1.89 A"/>
    <property type="chains" value="A/B=2-136"/>
</dbReference>
<dbReference type="GO" id="GO:0008379">
    <property type="term" value="F:thioredoxin peroxidase activity"/>
    <property type="evidence" value="ECO:0000318"/>
    <property type="project" value="GO_Central"/>
</dbReference>
<evidence type="ECO:0000256" key="4">
    <source>
        <dbReference type="ARBA" id="ARBA00022617"/>
    </source>
</evidence>
<dbReference type="SMR" id="A8JAR4"/>
<reference evidence="10 11" key="1">
    <citation type="journal article" date="2007" name="Science">
        <title>The Chlamydomonas genome reveals the evolution of key animal and plant functions.</title>
        <authorList>
            <person name="Merchant S.S."/>
            <person name="Prochnik S.E."/>
            <person name="Vallon O."/>
            <person name="Harris E.H."/>
            <person name="Karpowicz S.J."/>
            <person name="Witman G.B."/>
            <person name="Terry A."/>
            <person name="Salamov A."/>
            <person name="Fritz-Laylin L.K."/>
            <person name="Marechal-Drouard L."/>
            <person name="Marshall W.F."/>
            <person name="Qu L.H."/>
            <person name="Nelson D.R."/>
            <person name="Sanderfoot A.A."/>
            <person name="Spalding M.H."/>
            <person name="Kapitonov V.V."/>
            <person name="Ren Q."/>
            <person name="Ferris P."/>
            <person name="Lindquist E."/>
            <person name="Shapiro H."/>
            <person name="Lucas S.M."/>
            <person name="Grimwood J."/>
            <person name="Schmutz J."/>
            <person name="Cardol P."/>
            <person name="Cerutti H."/>
            <person name="Chanfreau G."/>
            <person name="Chen C.L."/>
            <person name="Cognat V."/>
            <person name="Croft M.T."/>
            <person name="Dent R."/>
            <person name="Dutcher S."/>
            <person name="Fernandez E."/>
            <person name="Fukuzawa H."/>
            <person name="Gonzalez-Ballester D."/>
            <person name="Gonzalez-Halphen D."/>
            <person name="Hallmann A."/>
            <person name="Hanikenne M."/>
            <person name="Hippler M."/>
            <person name="Inwood W."/>
            <person name="Jabbari K."/>
            <person name="Kalanon M."/>
            <person name="Kuras R."/>
            <person name="Lefebvre P.A."/>
            <person name="Lemaire S.D."/>
            <person name="Lobanov A.V."/>
            <person name="Lohr M."/>
            <person name="Manuell A."/>
            <person name="Meier I."/>
            <person name="Mets L."/>
            <person name="Mittag M."/>
            <person name="Mittelmeier T."/>
            <person name="Moroney J.V."/>
            <person name="Moseley J."/>
            <person name="Napoli C."/>
            <person name="Nedelcu A.M."/>
            <person name="Niyogi K."/>
            <person name="Novoselov S.V."/>
            <person name="Paulsen I.T."/>
            <person name="Pazour G."/>
            <person name="Purton S."/>
            <person name="Ral J.P."/>
            <person name="Riano-Pachon D.M."/>
            <person name="Riekhof W."/>
            <person name="Rymarquis L."/>
            <person name="Schroda M."/>
            <person name="Stern D."/>
            <person name="Umen J."/>
            <person name="Willows R."/>
            <person name="Wilson N."/>
            <person name="Zimmer S.L."/>
            <person name="Allmer J."/>
            <person name="Balk J."/>
            <person name="Bisova K."/>
            <person name="Chen C.J."/>
            <person name="Elias M."/>
            <person name="Gendler K."/>
            <person name="Hauser C."/>
            <person name="Lamb M.R."/>
            <person name="Ledford H."/>
            <person name="Long J.C."/>
            <person name="Minagawa J."/>
            <person name="Page M.D."/>
            <person name="Pan J."/>
            <person name="Pootakham W."/>
            <person name="Roje S."/>
            <person name="Rose A."/>
            <person name="Stahlberg E."/>
            <person name="Terauchi A.M."/>
            <person name="Yang P."/>
            <person name="Ball S."/>
            <person name="Bowler C."/>
            <person name="Dieckmann C.L."/>
            <person name="Gladyshev V.N."/>
            <person name="Green P."/>
            <person name="Jorgensen R."/>
            <person name="Mayfield S."/>
            <person name="Mueller-Roeber B."/>
            <person name="Rajamani S."/>
            <person name="Sayre R.T."/>
            <person name="Brokstein P."/>
            <person name="Dubchak I."/>
            <person name="Goodstein D."/>
            <person name="Hornick L."/>
            <person name="Huang Y.W."/>
            <person name="Jhaveri J."/>
            <person name="Luo Y."/>
            <person name="Martinez D."/>
            <person name="Ngau W.C."/>
            <person name="Otillar B."/>
            <person name="Poliakov A."/>
            <person name="Porter A."/>
            <person name="Szajkowski L."/>
            <person name="Werner G."/>
            <person name="Zhou K."/>
            <person name="Grigoriev I.V."/>
            <person name="Rokhsar D.S."/>
            <person name="Grossman A.R."/>
        </authorList>
    </citation>
    <scope>NUCLEOTIDE SEQUENCE [LARGE SCALE GENOMIC DNA]</scope>
    <source>
        <strain evidence="11">CC-503</strain>
        <strain evidence="10">CC-503 cw92 mt+</strain>
    </source>
</reference>
<reference evidence="8" key="2">
    <citation type="submission" date="2007-08" db="EMBL/GenBank/DDBJ databases">
        <title>Putative Truncated Hemoglobin from Chlamydomonas reinhardtii.</title>
        <authorList>
            <person name="Kateriya S."/>
            <person name="Kundu S."/>
        </authorList>
    </citation>
    <scope>NUCLEOTIDE SEQUENCE</scope>
</reference>
<keyword evidence="3" id="KW-0813">Transport</keyword>
<dbReference type="eggNOG" id="ENOG502S7S6">
    <property type="taxonomic scope" value="Eukaryota"/>
</dbReference>
<feature type="binding site" description="proximal binding residue" evidence="7">
    <location>
        <position position="77"/>
    </location>
    <ligand>
        <name>heme</name>
        <dbReference type="ChEBI" id="CHEBI:30413"/>
    </ligand>
    <ligandPart>
        <name>Fe</name>
        <dbReference type="ChEBI" id="CHEBI:18248"/>
    </ligandPart>
</feature>
<dbReference type="PDBsum" id="6CII"/>
<evidence type="ECO:0000313" key="10">
    <source>
        <dbReference type="EMBL" id="PNW73013.1"/>
    </source>
</evidence>
<dbReference type="InterPro" id="IPR009050">
    <property type="entry name" value="Globin-like_sf"/>
</dbReference>
<dbReference type="OrthoDB" id="514183at2759"/>
<keyword evidence="11" id="KW-1185">Reference proteome</keyword>
<name>A8JAR4_CHLRE</name>
<feature type="binding site" evidence="12">
    <location>
        <position position="53"/>
    </location>
    <ligand>
        <name>heme b</name>
        <dbReference type="ChEBI" id="CHEBI:60344"/>
        <label>1</label>
        <note>covalent</note>
    </ligand>
</feature>
<feature type="binding site" evidence="12">
    <location>
        <position position="52"/>
    </location>
    <ligand>
        <name>heme b</name>
        <dbReference type="ChEBI" id="CHEBI:60344"/>
        <label>1</label>
    </ligand>
</feature>
<keyword evidence="6 7" id="KW-0408">Iron</keyword>
<dbReference type="HOGENOM" id="CLU_103526_2_1_1"/>
<organism evidence="10 11">
    <name type="scientific">Chlamydomonas reinhardtii</name>
    <name type="common">Chlamydomonas smithii</name>
    <dbReference type="NCBI Taxonomy" id="3055"/>
    <lineage>
        <taxon>Eukaryota</taxon>
        <taxon>Viridiplantae</taxon>
        <taxon>Chlorophyta</taxon>
        <taxon>core chlorophytes</taxon>
        <taxon>Chlorophyceae</taxon>
        <taxon>CS clade</taxon>
        <taxon>Chlamydomonadales</taxon>
        <taxon>Chlamydomonadaceae</taxon>
        <taxon>Chlamydomonas</taxon>
    </lineage>
</organism>
<dbReference type="GO" id="GO:0034599">
    <property type="term" value="P:cellular response to oxidative stress"/>
    <property type="evidence" value="ECO:0000318"/>
    <property type="project" value="GO_Central"/>
</dbReference>
<evidence type="ECO:0000256" key="5">
    <source>
        <dbReference type="ARBA" id="ARBA00022723"/>
    </source>
</evidence>
<evidence type="ECO:0007829" key="12">
    <source>
        <dbReference type="PDB" id="4XDI"/>
    </source>
</evidence>
<dbReference type="EMBL" id="EU095254">
    <property type="protein sequence ID" value="ABW88998.1"/>
    <property type="molecule type" value="mRNA"/>
</dbReference>
<dbReference type="PaxDb" id="3055-EDO99059"/>
<dbReference type="CDD" id="cd00454">
    <property type="entry name" value="TrHb1_N"/>
    <property type="match status" value="1"/>
</dbReference>
<dbReference type="EMBL" id="KC992719">
    <property type="protein sequence ID" value="AGM75734.1"/>
    <property type="molecule type" value="mRNA"/>
</dbReference>
<feature type="binding site" evidence="13">
    <location>
        <position position="71"/>
    </location>
    <ligand>
        <name>heme b</name>
        <dbReference type="ChEBI" id="CHEBI:60344"/>
        <label>2</label>
    </ligand>
</feature>
<keyword evidence="12 13" id="KW-0002">3D-structure</keyword>
<evidence type="ECO:0000256" key="6">
    <source>
        <dbReference type="ARBA" id="ARBA00023004"/>
    </source>
</evidence>
<feature type="binding site" evidence="13">
    <location>
        <position position="77"/>
    </location>
    <ligand>
        <name>heme b</name>
        <dbReference type="ChEBI" id="CHEBI:60344"/>
        <label>2</label>
        <note>axial binding residue</note>
    </ligand>
    <ligandPart>
        <name>Fe</name>
        <dbReference type="ChEBI" id="CHEBI:18248"/>
    </ligandPart>
</feature>
<reference evidence="10" key="5">
    <citation type="submission" date="2017-07" db="EMBL/GenBank/DDBJ databases">
        <title>WGS assembly of Chlamydomonas reinhardtii.</title>
        <authorList>
            <consortium name="Chlamydomonas Annotation Team"/>
            <consortium name="JGI Annotation Team"/>
            <person name="Merchant S.S."/>
            <person name="Prochnik S.E."/>
            <person name="Vallon O."/>
            <person name="Harris E.H."/>
            <person name="Karpowicz S.J."/>
            <person name="Witman G.B."/>
            <person name="Terry A."/>
            <person name="Salamov A."/>
            <person name="Fritz-Laylin L.K."/>
            <person name="Marechal-Drouard L."/>
            <person name="Marshall W.F."/>
            <person name="Qu L.H."/>
            <person name="Nelson D.R."/>
            <person name="Sanderfoot A.A."/>
            <person name="Spalding M.H."/>
            <person name="Kapitonov V.V."/>
            <person name="Ren Q."/>
            <person name="Ferris P."/>
            <person name="Lindquist E."/>
            <person name="Shapiro H."/>
            <person name="Lucas S.M."/>
            <person name="Grimwood J."/>
            <person name="Schmutz J."/>
            <person name="Grigoriev I.V."/>
            <person name="Rokhsar D.S."/>
        </authorList>
    </citation>
    <scope>NUCLEOTIDE SEQUENCE</scope>
    <source>
        <strain evidence="10">CC-503 cw92 mt+</strain>
    </source>
</reference>
<dbReference type="AlphaFoldDB" id="A8JAR4"/>
<gene>
    <name evidence="9" type="primary">THB1</name>
    <name evidence="10" type="ORF">CHLRE_14g615400v5</name>
</gene>
<comment type="cofactor">
    <cofactor evidence="7">
        <name>heme</name>
        <dbReference type="ChEBI" id="CHEBI:30413"/>
    </cofactor>
    <text evidence="7">Binds 1 heme group per subunit.</text>
</comment>
<dbReference type="PIRSF" id="PIRSF002030">
    <property type="entry name" value="Globin_Protozoa/Cyanobacteria"/>
    <property type="match status" value="1"/>
</dbReference>
<feature type="binding site" evidence="12">
    <location>
        <position position="77"/>
    </location>
    <ligand>
        <name>heme b</name>
        <dbReference type="ChEBI" id="CHEBI:60344"/>
        <label>1</label>
        <note>axial binding residue</note>
    </ligand>
    <ligandPart>
        <name>Fe</name>
        <dbReference type="ChEBI" id="CHEBI:18248"/>
    </ligandPart>
</feature>
<reference evidence="12" key="4">
    <citation type="journal article" date="2015" name="Acta Crystallogr. F Struct. Biol. Commun.">
        <title>Structure of Chlamydomonas reinhardtii THB1, a group 1 truncated hemoglobin with a rare histidine-lysine heme ligation.</title>
        <authorList>
            <person name="Rice S.L."/>
            <person name="Boucher L.E."/>
            <person name="Schlessman J.L."/>
            <person name="Preimesberger M.R."/>
            <person name="Bosch J."/>
            <person name="Lecomte J.T."/>
        </authorList>
    </citation>
    <scope>X-RAY CRYSTALLOGRAPHY (1.89 ANGSTROMS) OF 2-136 IN COMPLEX WITH HEME B</scope>
</reference>
<feature type="binding site" evidence="12">
    <location>
        <position position="49"/>
    </location>
    <ligand>
        <name>heme b</name>
        <dbReference type="ChEBI" id="CHEBI:60344"/>
        <label>1</label>
    </ligand>
</feature>
<dbReference type="InterPro" id="IPR016339">
    <property type="entry name" value="Hemoglobin_trunc_I"/>
</dbReference>
<dbReference type="GO" id="GO:0019825">
    <property type="term" value="F:oxygen binding"/>
    <property type="evidence" value="ECO:0007669"/>
    <property type="project" value="InterPro"/>
</dbReference>
<evidence type="ECO:0000256" key="7">
    <source>
        <dbReference type="PIRSR" id="PIRSR002030-1"/>
    </source>
</evidence>
<comment type="subunit">
    <text evidence="2">Homodimer.</text>
</comment>
<keyword evidence="5 7" id="KW-0479">Metal-binding</keyword>
<dbReference type="GO" id="GO:0020037">
    <property type="term" value="F:heme binding"/>
    <property type="evidence" value="ECO:0007669"/>
    <property type="project" value="InterPro"/>
</dbReference>
<dbReference type="OMA" id="SGKDMRA"/>
<dbReference type="EMBL" id="CM008975">
    <property type="protein sequence ID" value="PNW73013.1"/>
    <property type="molecule type" value="Genomic_DNA"/>
</dbReference>
<keyword evidence="4 7" id="KW-0349">Heme</keyword>
<feature type="binding site" evidence="13">
    <location>
        <position position="53"/>
    </location>
    <ligand>
        <name>heme b</name>
        <dbReference type="ChEBI" id="CHEBI:60344"/>
        <label>2</label>
    </ligand>
</feature>
<dbReference type="GeneID" id="5724558"/>
<dbReference type="Gene3D" id="1.10.490.10">
    <property type="entry name" value="Globins"/>
    <property type="match status" value="1"/>
</dbReference>
<protein>
    <submittedName>
        <fullName evidence="8">Putative truncated hemoglobin</fullName>
    </submittedName>
    <submittedName>
        <fullName evidence="9">Truncated hemoglobin 1</fullName>
    </submittedName>
</protein>
<reference evidence="9" key="3">
    <citation type="submission" date="2013-04" db="EMBL/GenBank/DDBJ databases">
        <title>A truncated hemoglobin regulated by the nitrogen source modulates nitric oxide bioactivity in Chlamydomonas reinhardtii.</title>
        <authorList>
            <person name="Sanz-Luque E."/>
            <person name="Ocana-Calahorro F."/>
            <person name="Galvan A."/>
            <person name="Fernandez E."/>
        </authorList>
    </citation>
    <scope>NUCLEOTIDE SEQUENCE</scope>
    <source>
        <strain evidence="9">704</strain>
    </source>
</reference>
<dbReference type="RefSeq" id="XP_001699005.1">
    <property type="nucleotide sequence ID" value="XM_001698953.1"/>
</dbReference>
<dbReference type="KEGG" id="cre:CHLRE_14g615400v5"/>
<feature type="binding site" evidence="13">
    <location>
        <position position="79"/>
    </location>
    <ligand>
        <name>heme b</name>
        <dbReference type="ChEBI" id="CHEBI:60344"/>
        <label>2</label>
    </ligand>
</feature>
<dbReference type="GO" id="GO:0045454">
    <property type="term" value="P:cell redox homeostasis"/>
    <property type="evidence" value="ECO:0000318"/>
    <property type="project" value="GO_Central"/>
</dbReference>
<comment type="similarity">
    <text evidence="1">Belongs to the truncated hemoglobin family. Group I subfamily.</text>
</comment>
<evidence type="ECO:0000256" key="3">
    <source>
        <dbReference type="ARBA" id="ARBA00022448"/>
    </source>
</evidence>
<dbReference type="Proteomes" id="UP000006906">
    <property type="component" value="Chromosome 14"/>
</dbReference>
<evidence type="ECO:0000313" key="9">
    <source>
        <dbReference type="EMBL" id="AGM75734.1"/>
    </source>
</evidence>
<evidence type="ECO:0000256" key="1">
    <source>
        <dbReference type="ARBA" id="ARBA00009660"/>
    </source>
</evidence>
<dbReference type="SUPFAM" id="SSF46458">
    <property type="entry name" value="Globin-like"/>
    <property type="match status" value="1"/>
</dbReference>
<proteinExistence type="evidence at protein level"/>
<dbReference type="Pfam" id="PF01152">
    <property type="entry name" value="Bac_globin"/>
    <property type="match status" value="1"/>
</dbReference>
<evidence type="ECO:0000313" key="8">
    <source>
        <dbReference type="EMBL" id="ABW88998.1"/>
    </source>
</evidence>
<dbReference type="FunFam" id="1.10.490.10:FF:000010">
    <property type="entry name" value="Group 1 truncated hemoglobin"/>
    <property type="match status" value="1"/>
</dbReference>
<dbReference type="PDB" id="6CII">
    <property type="method" value="X-ray"/>
    <property type="resolution" value="1.70 A"/>
    <property type="chains" value="A=2-136"/>
</dbReference>
<evidence type="ECO:0000256" key="2">
    <source>
        <dbReference type="ARBA" id="ARBA00011738"/>
    </source>
</evidence>